<protein>
    <recommendedName>
        <fullName evidence="1">4Fe-4S ferredoxin-type domain-containing protein</fullName>
    </recommendedName>
</protein>
<sequence>MQNCWVAEQHQQHRDRRRIMPQQSRLCIVGDVGGICGVLAPLMATPNSHDPITAVNSMVIATASPGLVYSSEAGTAVSISTNGRQRSIAGRPSAVECKMVALQLVAEVSTAGACQLVEAVRHKAMVLVQQGTSGAGIMAYAQCAALAAQRPMAGRTAMTARSIDPGAEAARNNASCMAHTSGEGAAHTAGSCVVTCSGGDKAYSYPVMHTVEVKTPVSHDGKSEAQPAPQATIMWQEAGGYMVARGCNGKKPNATRKGGGSSRVHAASRTAMMHVQARAQVKATAGEAVMPSSRARMHKWKLTVDSEDCSRCSGAVCSRQDCASGAACSRQDLAECPWVESRSEDATTVAQQANLLLGAMVAHLRGGVLLLSSLHRQHMSTAGFRIPVVLNDHVVTRLPDFMSCGQPCRDMMSSKALCVVIGDRRIWGPSDSDSAASCRCAFVYASSPAPTFTLIDHTARF</sequence>
<dbReference type="AlphaFoldDB" id="A0A836CD90"/>
<evidence type="ECO:0000313" key="3">
    <source>
        <dbReference type="Proteomes" id="UP000664859"/>
    </source>
</evidence>
<dbReference type="Proteomes" id="UP000664859">
    <property type="component" value="Unassembled WGS sequence"/>
</dbReference>
<dbReference type="PROSITE" id="PS51379">
    <property type="entry name" value="4FE4S_FER_2"/>
    <property type="match status" value="1"/>
</dbReference>
<organism evidence="2 3">
    <name type="scientific">Tribonema minus</name>
    <dbReference type="NCBI Taxonomy" id="303371"/>
    <lineage>
        <taxon>Eukaryota</taxon>
        <taxon>Sar</taxon>
        <taxon>Stramenopiles</taxon>
        <taxon>Ochrophyta</taxon>
        <taxon>PX clade</taxon>
        <taxon>Xanthophyceae</taxon>
        <taxon>Tribonematales</taxon>
        <taxon>Tribonemataceae</taxon>
        <taxon>Tribonema</taxon>
    </lineage>
</organism>
<proteinExistence type="predicted"/>
<feature type="domain" description="4Fe-4S ferredoxin-type" evidence="1">
    <location>
        <begin position="300"/>
        <end position="332"/>
    </location>
</feature>
<evidence type="ECO:0000259" key="1">
    <source>
        <dbReference type="PROSITE" id="PS51379"/>
    </source>
</evidence>
<evidence type="ECO:0000313" key="2">
    <source>
        <dbReference type="EMBL" id="KAG5181404.1"/>
    </source>
</evidence>
<gene>
    <name evidence="2" type="ORF">JKP88DRAFT_241655</name>
</gene>
<keyword evidence="3" id="KW-1185">Reference proteome</keyword>
<reference evidence="2" key="1">
    <citation type="submission" date="2021-02" db="EMBL/GenBank/DDBJ databases">
        <title>First Annotated Genome of the Yellow-green Alga Tribonema minus.</title>
        <authorList>
            <person name="Mahan K.M."/>
        </authorList>
    </citation>
    <scope>NUCLEOTIDE SEQUENCE</scope>
    <source>
        <strain evidence="2">UTEX B ZZ1240</strain>
    </source>
</reference>
<dbReference type="InterPro" id="IPR017896">
    <property type="entry name" value="4Fe4S_Fe-S-bd"/>
</dbReference>
<comment type="caution">
    <text evidence="2">The sequence shown here is derived from an EMBL/GenBank/DDBJ whole genome shotgun (WGS) entry which is preliminary data.</text>
</comment>
<dbReference type="EMBL" id="JAFCMP010000334">
    <property type="protein sequence ID" value="KAG5181404.1"/>
    <property type="molecule type" value="Genomic_DNA"/>
</dbReference>
<accession>A0A836CD90</accession>
<name>A0A836CD90_9STRA</name>